<comment type="caution">
    <text evidence="7">Lacks conserved residue(s) required for the propagation of feature annotation.</text>
</comment>
<dbReference type="SUPFAM" id="SSF55205">
    <property type="entry name" value="EPT/RTPC-like"/>
    <property type="match status" value="1"/>
</dbReference>
<feature type="binding site" evidence="7">
    <location>
        <position position="45"/>
    </location>
    <ligand>
        <name>phosphoenolpyruvate</name>
        <dbReference type="ChEBI" id="CHEBI:58702"/>
    </ligand>
</feature>
<feature type="binding site" evidence="7">
    <location>
        <position position="193"/>
    </location>
    <ligand>
        <name>3-phosphoshikimate</name>
        <dbReference type="ChEBI" id="CHEBI:145989"/>
    </ligand>
</feature>
<evidence type="ECO:0000256" key="6">
    <source>
        <dbReference type="ARBA" id="ARBA00044633"/>
    </source>
</evidence>
<dbReference type="GO" id="GO:0003866">
    <property type="term" value="F:3-phosphoshikimate 1-carboxyvinyltransferase activity"/>
    <property type="evidence" value="ECO:0007669"/>
    <property type="project" value="UniProtKB-UniRule"/>
</dbReference>
<evidence type="ECO:0000256" key="4">
    <source>
        <dbReference type="ARBA" id="ARBA00022679"/>
    </source>
</evidence>
<feature type="binding site" evidence="7">
    <location>
        <position position="409"/>
    </location>
    <ligand>
        <name>phosphoenolpyruvate</name>
        <dbReference type="ChEBI" id="CHEBI:58702"/>
    </ligand>
</feature>
<feature type="binding site" evidence="7">
    <location>
        <position position="50"/>
    </location>
    <ligand>
        <name>3-phosphoshikimate</name>
        <dbReference type="ChEBI" id="CHEBI:145989"/>
    </ligand>
</feature>
<organism evidence="10 11">
    <name type="scientific">Paramicrobacterium agarici</name>
    <dbReference type="NCBI Taxonomy" id="630514"/>
    <lineage>
        <taxon>Bacteria</taxon>
        <taxon>Bacillati</taxon>
        <taxon>Actinomycetota</taxon>
        <taxon>Actinomycetes</taxon>
        <taxon>Micrococcales</taxon>
        <taxon>Microbacteriaceae</taxon>
        <taxon>Paramicrobacterium</taxon>
    </lineage>
</organism>
<evidence type="ECO:0000256" key="5">
    <source>
        <dbReference type="ARBA" id="ARBA00023141"/>
    </source>
</evidence>
<evidence type="ECO:0000313" key="11">
    <source>
        <dbReference type="Proteomes" id="UP000221369"/>
    </source>
</evidence>
<dbReference type="InterPro" id="IPR001986">
    <property type="entry name" value="Enolpyruvate_Tfrase_dom"/>
</dbReference>
<dbReference type="RefSeq" id="WP_098407281.1">
    <property type="nucleotide sequence ID" value="NZ_PDJE01000001.1"/>
</dbReference>
<dbReference type="InterPro" id="IPR023193">
    <property type="entry name" value="EPSP_synthase_CS"/>
</dbReference>
<name>A0A2A9DY55_9MICO</name>
<protein>
    <recommendedName>
        <fullName evidence="7">3-phosphoshikimate 1-carboxyvinyltransferase</fullName>
        <ecNumber evidence="7">2.5.1.19</ecNumber>
    </recommendedName>
    <alternativeName>
        <fullName evidence="7">5-enolpyruvylshikimate-3-phosphate synthase</fullName>
        <shortName evidence="7">EPSP synthase</shortName>
        <shortName evidence="7">EPSPS</shortName>
    </alternativeName>
</protein>
<gene>
    <name evidence="7" type="primary">aroA</name>
    <name evidence="10" type="ORF">ATJ78_1812</name>
</gene>
<comment type="subunit">
    <text evidence="7">Monomer.</text>
</comment>
<dbReference type="GO" id="GO:0009073">
    <property type="term" value="P:aromatic amino acid family biosynthetic process"/>
    <property type="evidence" value="ECO:0007669"/>
    <property type="project" value="UniProtKB-KW"/>
</dbReference>
<feature type="binding site" evidence="7">
    <location>
        <position position="46"/>
    </location>
    <ligand>
        <name>3-phosphoshikimate</name>
        <dbReference type="ChEBI" id="CHEBI:145989"/>
    </ligand>
</feature>
<evidence type="ECO:0000259" key="9">
    <source>
        <dbReference type="Pfam" id="PF00275"/>
    </source>
</evidence>
<evidence type="ECO:0000256" key="3">
    <source>
        <dbReference type="ARBA" id="ARBA00022605"/>
    </source>
</evidence>
<feature type="binding site" evidence="7">
    <location>
        <position position="364"/>
    </location>
    <ligand>
        <name>3-phosphoshikimate</name>
        <dbReference type="ChEBI" id="CHEBI:145989"/>
    </ligand>
</feature>
<keyword evidence="7" id="KW-0963">Cytoplasm</keyword>
<dbReference type="InterPro" id="IPR013792">
    <property type="entry name" value="RNA3'P_cycl/enolpyr_Trfase_a/b"/>
</dbReference>
<dbReference type="InterPro" id="IPR006264">
    <property type="entry name" value="EPSP_synthase"/>
</dbReference>
<feature type="binding site" evidence="7">
    <location>
        <position position="147"/>
    </location>
    <ligand>
        <name>phosphoenolpyruvate</name>
        <dbReference type="ChEBI" id="CHEBI:58702"/>
    </ligand>
</feature>
<feature type="binding site" evidence="7">
    <location>
        <position position="221"/>
    </location>
    <ligand>
        <name>3-phosphoshikimate</name>
        <dbReference type="ChEBI" id="CHEBI:145989"/>
    </ligand>
</feature>
<dbReference type="FunFam" id="3.65.10.10:FF:000011">
    <property type="entry name" value="3-phosphoshikimate 1-carboxyvinyltransferase"/>
    <property type="match status" value="1"/>
</dbReference>
<dbReference type="Proteomes" id="UP000221369">
    <property type="component" value="Unassembled WGS sequence"/>
</dbReference>
<feature type="domain" description="Enolpyruvate transferase" evidence="9">
    <location>
        <begin position="31"/>
        <end position="441"/>
    </location>
</feature>
<comment type="pathway">
    <text evidence="1 7">Metabolic intermediate biosynthesis; chorismate biosynthesis; chorismate from D-erythrose 4-phosphate and phosphoenolpyruvate: step 6/7.</text>
</comment>
<dbReference type="PANTHER" id="PTHR21090">
    <property type="entry name" value="AROM/DEHYDROQUINATE SYNTHASE"/>
    <property type="match status" value="1"/>
</dbReference>
<comment type="subcellular location">
    <subcellularLocation>
        <location evidence="7">Cytoplasm</location>
    </subcellularLocation>
</comment>
<feature type="binding site" evidence="7">
    <location>
        <position position="45"/>
    </location>
    <ligand>
        <name>3-phosphoshikimate</name>
        <dbReference type="ChEBI" id="CHEBI:145989"/>
    </ligand>
</feature>
<evidence type="ECO:0000256" key="1">
    <source>
        <dbReference type="ARBA" id="ARBA00004811"/>
    </source>
</evidence>
<evidence type="ECO:0000256" key="2">
    <source>
        <dbReference type="ARBA" id="ARBA00009948"/>
    </source>
</evidence>
<dbReference type="EMBL" id="PDJE01000001">
    <property type="protein sequence ID" value="PFG30870.1"/>
    <property type="molecule type" value="Genomic_DNA"/>
</dbReference>
<dbReference type="Gene3D" id="3.65.10.10">
    <property type="entry name" value="Enolpyruvate transferase domain"/>
    <property type="match status" value="2"/>
</dbReference>
<comment type="function">
    <text evidence="7">Catalyzes the transfer of the enolpyruvyl moiety of phosphoenolpyruvate (PEP) to the 5-hydroxyl of shikimate-3-phosphate (S3P) to produce enolpyruvyl shikimate-3-phosphate and inorganic phosphate.</text>
</comment>
<dbReference type="CDD" id="cd01556">
    <property type="entry name" value="EPSP_synthase"/>
    <property type="match status" value="1"/>
</dbReference>
<dbReference type="UniPathway" id="UPA00053">
    <property type="reaction ID" value="UER00089"/>
</dbReference>
<sequence>MFESKYSGPDDQLAGDRSRLDGETLWPAPTASAALSGHVSLPGSKSLVNRELVLSALASAPSRLRAPLHSRDSQNMVEALRGLGAQIDEVDARGEYGPDFAVTPGELIGSTTVECGLAGTVMRFVPPVAALALGPTTFDADAAARGRPMEGLLDALRQLQVDIDPATRSLPFTVHGTGSVAGGEISIDASASSQFISGVLLSAARFDTGVTLRHAGERLPSLPHIDMTIAALRDRGVQASSPELGIWRVEPGGIAGRDVTIEPDLSNAAPFLAAALVAGGSVTIPHWPAQTTQVGADLATILPEFGARVSHGTDGSLTVTSGDSICGVDIDLSHAGELAPTLIALAAFADGPSRFRGIGHIRHHETDRLAALASGLGALGGDVTEHDDGVSVRPKPLHGGIWPTYNDHRTATTGALIGLAVPGVEIVDIATTAKTLPQFTELWHGLVSSGTTDATLT</sequence>
<dbReference type="NCBIfam" id="TIGR01356">
    <property type="entry name" value="aroA"/>
    <property type="match status" value="1"/>
</dbReference>
<feature type="region of interest" description="Disordered" evidence="8">
    <location>
        <begin position="1"/>
        <end position="24"/>
    </location>
</feature>
<keyword evidence="11" id="KW-1185">Reference proteome</keyword>
<evidence type="ECO:0000256" key="7">
    <source>
        <dbReference type="HAMAP-Rule" id="MF_00210"/>
    </source>
</evidence>
<dbReference type="PANTHER" id="PTHR21090:SF5">
    <property type="entry name" value="PENTAFUNCTIONAL AROM POLYPEPTIDE"/>
    <property type="match status" value="1"/>
</dbReference>
<dbReference type="PROSITE" id="PS00885">
    <property type="entry name" value="EPSP_SYNTHASE_2"/>
    <property type="match status" value="1"/>
</dbReference>
<comment type="caution">
    <text evidence="10">The sequence shown here is derived from an EMBL/GenBank/DDBJ whole genome shotgun (WGS) entry which is preliminary data.</text>
</comment>
<comment type="catalytic activity">
    <reaction evidence="6">
        <text>3-phosphoshikimate + phosphoenolpyruvate = 5-O-(1-carboxyvinyl)-3-phosphoshikimate + phosphate</text>
        <dbReference type="Rhea" id="RHEA:21256"/>
        <dbReference type="ChEBI" id="CHEBI:43474"/>
        <dbReference type="ChEBI" id="CHEBI:57701"/>
        <dbReference type="ChEBI" id="CHEBI:58702"/>
        <dbReference type="ChEBI" id="CHEBI:145989"/>
        <dbReference type="EC" id="2.5.1.19"/>
    </reaction>
    <physiologicalReaction direction="left-to-right" evidence="6">
        <dbReference type="Rhea" id="RHEA:21257"/>
    </physiologicalReaction>
</comment>
<feature type="binding site" evidence="7">
    <location>
        <position position="194"/>
    </location>
    <ligand>
        <name>phosphoenolpyruvate</name>
        <dbReference type="ChEBI" id="CHEBI:58702"/>
    </ligand>
</feature>
<feature type="binding site" evidence="7">
    <location>
        <position position="194"/>
    </location>
    <ligand>
        <name>3-phosphoshikimate</name>
        <dbReference type="ChEBI" id="CHEBI:145989"/>
    </ligand>
</feature>
<dbReference type="HAMAP" id="MF_00210">
    <property type="entry name" value="EPSP_synth"/>
    <property type="match status" value="1"/>
</dbReference>
<dbReference type="Pfam" id="PF00275">
    <property type="entry name" value="EPSP_synthase"/>
    <property type="match status" value="1"/>
</dbReference>
<reference evidence="10 11" key="1">
    <citation type="submission" date="2017-10" db="EMBL/GenBank/DDBJ databases">
        <title>Sequencing the genomes of 1000 actinobacteria strains.</title>
        <authorList>
            <person name="Klenk H.-P."/>
        </authorList>
    </citation>
    <scope>NUCLEOTIDE SEQUENCE [LARGE SCALE GENOMIC DNA]</scope>
    <source>
        <strain evidence="10 11">DSM 21798</strain>
    </source>
</reference>
<feature type="active site" description="Proton acceptor" evidence="7">
    <location>
        <position position="337"/>
    </location>
</feature>
<evidence type="ECO:0000313" key="10">
    <source>
        <dbReference type="EMBL" id="PFG30870.1"/>
    </source>
</evidence>
<dbReference type="GO" id="GO:0008652">
    <property type="term" value="P:amino acid biosynthetic process"/>
    <property type="evidence" value="ECO:0007669"/>
    <property type="project" value="UniProtKB-KW"/>
</dbReference>
<dbReference type="GO" id="GO:0005737">
    <property type="term" value="C:cytoplasm"/>
    <property type="evidence" value="ECO:0007669"/>
    <property type="project" value="UniProtKB-SubCell"/>
</dbReference>
<proteinExistence type="inferred from homology"/>
<dbReference type="GO" id="GO:0009423">
    <property type="term" value="P:chorismate biosynthetic process"/>
    <property type="evidence" value="ECO:0007669"/>
    <property type="project" value="UniProtKB-UniRule"/>
</dbReference>
<dbReference type="AlphaFoldDB" id="A0A2A9DY55"/>
<keyword evidence="5 7" id="KW-0057">Aromatic amino acid biosynthesis</keyword>
<dbReference type="PROSITE" id="PS00104">
    <property type="entry name" value="EPSP_SYNTHASE_1"/>
    <property type="match status" value="1"/>
</dbReference>
<feature type="binding site" evidence="7">
    <location>
        <position position="119"/>
    </location>
    <ligand>
        <name>phosphoenolpyruvate</name>
        <dbReference type="ChEBI" id="CHEBI:58702"/>
    </ligand>
</feature>
<feature type="binding site" evidence="7">
    <location>
        <position position="192"/>
    </location>
    <ligand>
        <name>3-phosphoshikimate</name>
        <dbReference type="ChEBI" id="CHEBI:145989"/>
    </ligand>
</feature>
<dbReference type="EC" id="2.5.1.19" evidence="7"/>
<dbReference type="InterPro" id="IPR036968">
    <property type="entry name" value="Enolpyruvate_Tfrase_sf"/>
</dbReference>
<feature type="binding site" evidence="7">
    <location>
        <position position="434"/>
    </location>
    <ligand>
        <name>phosphoenolpyruvate</name>
        <dbReference type="ChEBI" id="CHEBI:58702"/>
    </ligand>
</feature>
<comment type="similarity">
    <text evidence="2 7">Belongs to the EPSP synthase family.</text>
</comment>
<keyword evidence="3 7" id="KW-0028">Amino-acid biosynthesis</keyword>
<dbReference type="PIRSF" id="PIRSF000505">
    <property type="entry name" value="EPSPS"/>
    <property type="match status" value="1"/>
</dbReference>
<feature type="binding site" evidence="7">
    <location>
        <position position="337"/>
    </location>
    <ligand>
        <name>3-phosphoshikimate</name>
        <dbReference type="ChEBI" id="CHEBI:145989"/>
    </ligand>
</feature>
<evidence type="ECO:0000256" key="8">
    <source>
        <dbReference type="SAM" id="MobiDB-lite"/>
    </source>
</evidence>
<accession>A0A2A9DY55</accession>
<feature type="binding site" evidence="7">
    <location>
        <position position="368"/>
    </location>
    <ligand>
        <name>phosphoenolpyruvate</name>
        <dbReference type="ChEBI" id="CHEBI:58702"/>
    </ligand>
</feature>
<keyword evidence="4 7" id="KW-0808">Transferase</keyword>